<dbReference type="AlphaFoldDB" id="A0A918T998"/>
<dbReference type="GO" id="GO:0003700">
    <property type="term" value="F:DNA-binding transcription factor activity"/>
    <property type="evidence" value="ECO:0007669"/>
    <property type="project" value="InterPro"/>
</dbReference>
<dbReference type="SMART" id="SM00418">
    <property type="entry name" value="HTH_ARSR"/>
    <property type="match status" value="1"/>
</dbReference>
<feature type="domain" description="HTH arsR-type" evidence="4">
    <location>
        <begin position="258"/>
        <end position="332"/>
    </location>
</feature>
<evidence type="ECO:0000313" key="5">
    <source>
        <dbReference type="EMBL" id="GHC34880.1"/>
    </source>
</evidence>
<protein>
    <submittedName>
        <fullName evidence="5">Transcriptional regulator</fullName>
    </submittedName>
</protein>
<gene>
    <name evidence="5" type="ORF">GCM10010507_04720</name>
</gene>
<sequence>MGYRIHFTTEDLARTRVAEAPLPLSELGTAVRTLQDRSRPVLFDAWRSRVAGQLPAEARMALSLIPPVGWSPTFLNLPRAGTPEELLEEVRGTPRAVIESELAAIAARQPLPRWAHRLPGDAALLGQLLDGLGRLHALLLKPYWQQITGYTAADRSVRARQLLGGGVESLLVQANPRWIRWEPPVLTVRMANEAEADLHLAGQGILLVPSVFSTRSFVDEDALPQPVVTYPVGHERPLQRLSLLAPGGAGPAGPASSAALTALLGRTRAAVLRAVAEHTDCSTKELAAAVGVAPASASEHATVLREAGLIRTVRHRNSVLHSVTGLGVELLNSPGSGGSR</sequence>
<dbReference type="CDD" id="cd00090">
    <property type="entry name" value="HTH_ARSR"/>
    <property type="match status" value="1"/>
</dbReference>
<dbReference type="EMBL" id="BMVB01000001">
    <property type="protein sequence ID" value="GHC34880.1"/>
    <property type="molecule type" value="Genomic_DNA"/>
</dbReference>
<dbReference type="InterPro" id="IPR001845">
    <property type="entry name" value="HTH_ArsR_DNA-bd_dom"/>
</dbReference>
<accession>A0A918T998</accession>
<comment type="caution">
    <text evidence="5">The sequence shown here is derived from an EMBL/GenBank/DDBJ whole genome shotgun (WGS) entry which is preliminary data.</text>
</comment>
<dbReference type="PANTHER" id="PTHR43132">
    <property type="entry name" value="ARSENICAL RESISTANCE OPERON REPRESSOR ARSR-RELATED"/>
    <property type="match status" value="1"/>
</dbReference>
<keyword evidence="3" id="KW-0804">Transcription</keyword>
<reference evidence="5" key="1">
    <citation type="journal article" date="2014" name="Int. J. Syst. Evol. Microbiol.">
        <title>Complete genome sequence of Corynebacterium casei LMG S-19264T (=DSM 44701T), isolated from a smear-ripened cheese.</title>
        <authorList>
            <consortium name="US DOE Joint Genome Institute (JGI-PGF)"/>
            <person name="Walter F."/>
            <person name="Albersmeier A."/>
            <person name="Kalinowski J."/>
            <person name="Ruckert C."/>
        </authorList>
    </citation>
    <scope>NUCLEOTIDE SEQUENCE</scope>
    <source>
        <strain evidence="5">JCM 4633</strain>
    </source>
</reference>
<dbReference type="Gene3D" id="1.10.10.10">
    <property type="entry name" value="Winged helix-like DNA-binding domain superfamily/Winged helix DNA-binding domain"/>
    <property type="match status" value="1"/>
</dbReference>
<dbReference type="GO" id="GO:0003677">
    <property type="term" value="F:DNA binding"/>
    <property type="evidence" value="ECO:0007669"/>
    <property type="project" value="UniProtKB-KW"/>
</dbReference>
<evidence type="ECO:0000259" key="4">
    <source>
        <dbReference type="SMART" id="SM00418"/>
    </source>
</evidence>
<dbReference type="InterPro" id="IPR036388">
    <property type="entry name" value="WH-like_DNA-bd_sf"/>
</dbReference>
<dbReference type="Proteomes" id="UP000646244">
    <property type="component" value="Unassembled WGS sequence"/>
</dbReference>
<evidence type="ECO:0000256" key="3">
    <source>
        <dbReference type="ARBA" id="ARBA00023163"/>
    </source>
</evidence>
<dbReference type="InterPro" id="IPR036390">
    <property type="entry name" value="WH_DNA-bd_sf"/>
</dbReference>
<evidence type="ECO:0000313" key="6">
    <source>
        <dbReference type="Proteomes" id="UP000646244"/>
    </source>
</evidence>
<proteinExistence type="predicted"/>
<reference evidence="5" key="2">
    <citation type="submission" date="2020-09" db="EMBL/GenBank/DDBJ databases">
        <authorList>
            <person name="Sun Q."/>
            <person name="Ohkuma M."/>
        </authorList>
    </citation>
    <scope>NUCLEOTIDE SEQUENCE</scope>
    <source>
        <strain evidence="5">JCM 4633</strain>
    </source>
</reference>
<dbReference type="InterPro" id="IPR051011">
    <property type="entry name" value="Metal_resp_trans_reg"/>
</dbReference>
<evidence type="ECO:0000256" key="2">
    <source>
        <dbReference type="ARBA" id="ARBA00023125"/>
    </source>
</evidence>
<dbReference type="PANTHER" id="PTHR43132:SF8">
    <property type="entry name" value="HTH-TYPE TRANSCRIPTIONAL REGULATOR KMTR"/>
    <property type="match status" value="1"/>
</dbReference>
<dbReference type="InterPro" id="IPR011991">
    <property type="entry name" value="ArsR-like_HTH"/>
</dbReference>
<dbReference type="RefSeq" id="WP_190107887.1">
    <property type="nucleotide sequence ID" value="NZ_BMVB01000001.1"/>
</dbReference>
<evidence type="ECO:0000256" key="1">
    <source>
        <dbReference type="ARBA" id="ARBA00023015"/>
    </source>
</evidence>
<keyword evidence="2" id="KW-0238">DNA-binding</keyword>
<dbReference type="Pfam" id="PF12840">
    <property type="entry name" value="HTH_20"/>
    <property type="match status" value="1"/>
</dbReference>
<name>A0A918T998_STRCJ</name>
<dbReference type="SUPFAM" id="SSF46785">
    <property type="entry name" value="Winged helix' DNA-binding domain"/>
    <property type="match status" value="1"/>
</dbReference>
<keyword evidence="1" id="KW-0805">Transcription regulation</keyword>
<organism evidence="5 6">
    <name type="scientific">Streptomyces cinnamoneus</name>
    <name type="common">Streptoverticillium cinnamoneum</name>
    <dbReference type="NCBI Taxonomy" id="53446"/>
    <lineage>
        <taxon>Bacteria</taxon>
        <taxon>Bacillati</taxon>
        <taxon>Actinomycetota</taxon>
        <taxon>Actinomycetes</taxon>
        <taxon>Kitasatosporales</taxon>
        <taxon>Streptomycetaceae</taxon>
        <taxon>Streptomyces</taxon>
        <taxon>Streptomyces cinnamoneus group</taxon>
    </lineage>
</organism>